<dbReference type="EMBL" id="VWNA01000001">
    <property type="protein sequence ID" value="MQT12095.1"/>
    <property type="molecule type" value="Genomic_DNA"/>
</dbReference>
<gene>
    <name evidence="1" type="ORF">F0357_05330</name>
</gene>
<dbReference type="InterPro" id="IPR038573">
    <property type="entry name" value="BrnT_sf"/>
</dbReference>
<proteinExistence type="predicted"/>
<reference evidence="1 2" key="1">
    <citation type="submission" date="2019-09" db="EMBL/GenBank/DDBJ databases">
        <title>Segnochrobactrum spirostomi gen. nov., sp. nov., isolated from the ciliate Spirostomum cf. yagiui and description of a novel family, Segnochrobactraceae fam. nov. within the order Rhizobiales of the class Alphaproteobacteria.</title>
        <authorList>
            <person name="Akter S."/>
            <person name="Shazib S.U.A."/>
            <person name="Shin M.K."/>
        </authorList>
    </citation>
    <scope>NUCLEOTIDE SEQUENCE [LARGE SCALE GENOMIC DNA]</scope>
    <source>
        <strain evidence="1 2">Sp-1</strain>
    </source>
</reference>
<sequence length="100" mass="11459">MFDWTRISGFDWDEGNARKSTDKHGVSQAEAEQIFFNEPLLLAADVAHSNMERRIQALGRTDAGLMLQVTFTLREDATKIRVISARPMSRRERKEYGEAD</sequence>
<dbReference type="Gene3D" id="3.10.450.530">
    <property type="entry name" value="Ribonuclease toxin, BrnT, of type II toxin-antitoxin system"/>
    <property type="match status" value="1"/>
</dbReference>
<dbReference type="Proteomes" id="UP000332515">
    <property type="component" value="Unassembled WGS sequence"/>
</dbReference>
<protein>
    <submittedName>
        <fullName evidence="1">BrnT family toxin</fullName>
    </submittedName>
</protein>
<dbReference type="Pfam" id="PF04365">
    <property type="entry name" value="BrnT_toxin"/>
    <property type="match status" value="1"/>
</dbReference>
<dbReference type="InterPro" id="IPR007460">
    <property type="entry name" value="BrnT_toxin"/>
</dbReference>
<keyword evidence="2" id="KW-1185">Reference proteome</keyword>
<accession>A0A6A7Y034</accession>
<evidence type="ECO:0000313" key="1">
    <source>
        <dbReference type="EMBL" id="MQT12095.1"/>
    </source>
</evidence>
<name>A0A6A7Y034_9HYPH</name>
<comment type="caution">
    <text evidence="1">The sequence shown here is derived from an EMBL/GenBank/DDBJ whole genome shotgun (WGS) entry which is preliminary data.</text>
</comment>
<dbReference type="AlphaFoldDB" id="A0A6A7Y034"/>
<evidence type="ECO:0000313" key="2">
    <source>
        <dbReference type="Proteomes" id="UP000332515"/>
    </source>
</evidence>
<organism evidence="1 2">
    <name type="scientific">Segnochrobactrum spirostomi</name>
    <dbReference type="NCBI Taxonomy" id="2608987"/>
    <lineage>
        <taxon>Bacteria</taxon>
        <taxon>Pseudomonadati</taxon>
        <taxon>Pseudomonadota</taxon>
        <taxon>Alphaproteobacteria</taxon>
        <taxon>Hyphomicrobiales</taxon>
        <taxon>Segnochrobactraceae</taxon>
        <taxon>Segnochrobactrum</taxon>
    </lineage>
</organism>
<dbReference type="RefSeq" id="WP_153479413.1">
    <property type="nucleotide sequence ID" value="NZ_VWNA01000001.1"/>
</dbReference>